<evidence type="ECO:0000256" key="2">
    <source>
        <dbReference type="ARBA" id="ARBA00022679"/>
    </source>
</evidence>
<dbReference type="CDD" id="cd08645">
    <property type="entry name" value="FMT_core_GART"/>
    <property type="match status" value="1"/>
</dbReference>
<comment type="catalytic activity">
    <reaction evidence="4">
        <text>N(1)-(5-phospho-beta-D-ribosyl)glycinamide + (6R)-10-formyltetrahydrofolate = N(2)-formyl-N(1)-(5-phospho-beta-D-ribosyl)glycinamide + (6S)-5,6,7,8-tetrahydrofolate + H(+)</text>
        <dbReference type="Rhea" id="RHEA:15053"/>
        <dbReference type="ChEBI" id="CHEBI:15378"/>
        <dbReference type="ChEBI" id="CHEBI:57453"/>
        <dbReference type="ChEBI" id="CHEBI:143788"/>
        <dbReference type="ChEBI" id="CHEBI:147286"/>
        <dbReference type="ChEBI" id="CHEBI:195366"/>
        <dbReference type="EC" id="2.1.2.2"/>
    </reaction>
</comment>
<comment type="similarity">
    <text evidence="4">Belongs to the GART family.</text>
</comment>
<dbReference type="EC" id="2.1.2.2" evidence="4"/>
<evidence type="ECO:0000256" key="3">
    <source>
        <dbReference type="ARBA" id="ARBA00022755"/>
    </source>
</evidence>
<proteinExistence type="inferred from homology"/>
<dbReference type="Proteomes" id="UP000259273">
    <property type="component" value="Unassembled WGS sequence"/>
</dbReference>
<sequence>MSGRSPGRIAVLISGRGSNMHALIDACNSGALPAEVCLVISNRADAEGLRSAREAGIETACIAHADFPDREAFDSALVARLQQAQPDLVALAGFMRILTPVFITPFAGRLLNIHPSLLPKYPGLHTHQRAIDAGDSEAGSTVHFVTPELDGGPPVLQARVPIQAHDTADSLALRVLEMEHAIYPLAARWFLQGRLTLDKQGAHFDGQKIPANGLHYRPPVNADGAAAGSRP</sequence>
<evidence type="ECO:0000313" key="8">
    <source>
        <dbReference type="Proteomes" id="UP000259273"/>
    </source>
</evidence>
<protein>
    <recommendedName>
        <fullName evidence="4">Phosphoribosylglycinamide formyltransferase</fullName>
        <ecNumber evidence="4">2.1.2.2</ecNumber>
    </recommendedName>
    <alternativeName>
        <fullName evidence="4">5'-phosphoribosylglycinamide transformylase</fullName>
    </alternativeName>
    <alternativeName>
        <fullName evidence="4">GAR transformylase</fullName>
        <shortName evidence="4">GART</shortName>
    </alternativeName>
</protein>
<evidence type="ECO:0000256" key="4">
    <source>
        <dbReference type="HAMAP-Rule" id="MF_01930"/>
    </source>
</evidence>
<dbReference type="Pfam" id="PF00551">
    <property type="entry name" value="Formyl_trans_N"/>
    <property type="match status" value="1"/>
</dbReference>
<feature type="binding site" evidence="4">
    <location>
        <position position="70"/>
    </location>
    <ligand>
        <name>(6R)-10-formyltetrahydrofolate</name>
        <dbReference type="ChEBI" id="CHEBI:195366"/>
    </ligand>
</feature>
<dbReference type="AlphaFoldDB" id="A0A3C1KRL8"/>
<comment type="function">
    <text evidence="4">Catalyzes the transfer of a formyl group from 10-formyltetrahydrofolate to 5-phospho-ribosyl-glycinamide (GAR), producing 5-phospho-ribosyl-N-formylglycinamide (FGAR) and tetrahydrofolate.</text>
</comment>
<dbReference type="InterPro" id="IPR002376">
    <property type="entry name" value="Formyl_transf_N"/>
</dbReference>
<evidence type="ECO:0000259" key="6">
    <source>
        <dbReference type="Pfam" id="PF00551"/>
    </source>
</evidence>
<keyword evidence="2 4" id="KW-0808">Transferase</keyword>
<reference evidence="7 8" key="1">
    <citation type="journal article" date="2018" name="Nat. Biotechnol.">
        <title>A standardized bacterial taxonomy based on genome phylogeny substantially revises the tree of life.</title>
        <authorList>
            <person name="Parks D.H."/>
            <person name="Chuvochina M."/>
            <person name="Waite D.W."/>
            <person name="Rinke C."/>
            <person name="Skarshewski A."/>
            <person name="Chaumeil P.A."/>
            <person name="Hugenholtz P."/>
        </authorList>
    </citation>
    <scope>NUCLEOTIDE SEQUENCE [LARGE SCALE GENOMIC DNA]</scope>
    <source>
        <strain evidence="7">UBA9158</strain>
    </source>
</reference>
<evidence type="ECO:0000313" key="7">
    <source>
        <dbReference type="EMBL" id="HAN29307.1"/>
    </source>
</evidence>
<evidence type="ECO:0000256" key="5">
    <source>
        <dbReference type="SAM" id="MobiDB-lite"/>
    </source>
</evidence>
<gene>
    <name evidence="4" type="primary">purN</name>
    <name evidence="7" type="ORF">DCP75_16605</name>
</gene>
<dbReference type="Gene3D" id="3.40.50.170">
    <property type="entry name" value="Formyl transferase, N-terminal domain"/>
    <property type="match status" value="1"/>
</dbReference>
<accession>A0A3C1KRL8</accession>
<feature type="binding site" evidence="4">
    <location>
        <begin position="95"/>
        <end position="98"/>
    </location>
    <ligand>
        <name>(6R)-10-formyltetrahydrofolate</name>
        <dbReference type="ChEBI" id="CHEBI:195366"/>
    </ligand>
</feature>
<organism evidence="7 8">
    <name type="scientific">Haliea salexigens</name>
    <dbReference type="NCBI Taxonomy" id="287487"/>
    <lineage>
        <taxon>Bacteria</taxon>
        <taxon>Pseudomonadati</taxon>
        <taxon>Pseudomonadota</taxon>
        <taxon>Gammaproteobacteria</taxon>
        <taxon>Cellvibrionales</taxon>
        <taxon>Halieaceae</taxon>
        <taxon>Haliea</taxon>
    </lineage>
</organism>
<dbReference type="HAMAP" id="MF_01930">
    <property type="entry name" value="PurN"/>
    <property type="match status" value="1"/>
</dbReference>
<dbReference type="GO" id="GO:0006189">
    <property type="term" value="P:'de novo' IMP biosynthetic process"/>
    <property type="evidence" value="ECO:0007669"/>
    <property type="project" value="UniProtKB-UniRule"/>
</dbReference>
<dbReference type="SUPFAM" id="SSF53328">
    <property type="entry name" value="Formyltransferase"/>
    <property type="match status" value="1"/>
</dbReference>
<feature type="region of interest" description="Disordered" evidence="5">
    <location>
        <begin position="209"/>
        <end position="231"/>
    </location>
</feature>
<dbReference type="NCBIfam" id="TIGR00639">
    <property type="entry name" value="PurN"/>
    <property type="match status" value="1"/>
</dbReference>
<dbReference type="PANTHER" id="PTHR43369">
    <property type="entry name" value="PHOSPHORIBOSYLGLYCINAMIDE FORMYLTRANSFERASE"/>
    <property type="match status" value="1"/>
</dbReference>
<feature type="active site" description="Proton donor" evidence="4">
    <location>
        <position position="114"/>
    </location>
</feature>
<comment type="pathway">
    <text evidence="1 4">Purine metabolism; IMP biosynthesis via de novo pathway; N(2)-formyl-N(1)-(5-phospho-D-ribosyl)glycinamide from N(1)-(5-phospho-D-ribosyl)glycinamide (10-formyl THF route): step 1/1.</text>
</comment>
<dbReference type="PANTHER" id="PTHR43369:SF2">
    <property type="entry name" value="PHOSPHORIBOSYLGLYCINAMIDE FORMYLTRANSFERASE"/>
    <property type="match status" value="1"/>
</dbReference>
<dbReference type="GO" id="GO:0004644">
    <property type="term" value="F:phosphoribosylglycinamide formyltransferase activity"/>
    <property type="evidence" value="ECO:0007669"/>
    <property type="project" value="UniProtKB-UniRule"/>
</dbReference>
<comment type="caution">
    <text evidence="7">The sequence shown here is derived from an EMBL/GenBank/DDBJ whole genome shotgun (WGS) entry which is preliminary data.</text>
</comment>
<keyword evidence="3 4" id="KW-0658">Purine biosynthesis</keyword>
<feature type="domain" description="Formyl transferase N-terminal" evidence="6">
    <location>
        <begin position="8"/>
        <end position="186"/>
    </location>
</feature>
<feature type="binding site" evidence="4">
    <location>
        <begin position="17"/>
        <end position="19"/>
    </location>
    <ligand>
        <name>N(1)-(5-phospho-beta-D-ribosyl)glycinamide</name>
        <dbReference type="ChEBI" id="CHEBI:143788"/>
    </ligand>
</feature>
<feature type="site" description="Raises pKa of active site His" evidence="4">
    <location>
        <position position="150"/>
    </location>
</feature>
<dbReference type="STRING" id="1121937.GCA_000423125_01101"/>
<dbReference type="EMBL" id="DMND01000221">
    <property type="protein sequence ID" value="HAN29307.1"/>
    <property type="molecule type" value="Genomic_DNA"/>
</dbReference>
<dbReference type="InterPro" id="IPR004607">
    <property type="entry name" value="GART"/>
</dbReference>
<evidence type="ECO:0000256" key="1">
    <source>
        <dbReference type="ARBA" id="ARBA00005054"/>
    </source>
</evidence>
<name>A0A3C1KRL8_9GAMM</name>
<dbReference type="UniPathway" id="UPA00074">
    <property type="reaction ID" value="UER00126"/>
</dbReference>
<dbReference type="InterPro" id="IPR036477">
    <property type="entry name" value="Formyl_transf_N_sf"/>
</dbReference>
<feature type="binding site" evidence="4">
    <location>
        <position position="112"/>
    </location>
    <ligand>
        <name>(6R)-10-formyltetrahydrofolate</name>
        <dbReference type="ChEBI" id="CHEBI:195366"/>
    </ligand>
</feature>
<dbReference type="GO" id="GO:0005829">
    <property type="term" value="C:cytosol"/>
    <property type="evidence" value="ECO:0007669"/>
    <property type="project" value="TreeGrafter"/>
</dbReference>